<accession>A0A9J5ZMB1</accession>
<gene>
    <name evidence="1" type="ORF">H5410_024536</name>
</gene>
<dbReference type="AlphaFoldDB" id="A0A9J5ZMB1"/>
<proteinExistence type="predicted"/>
<reference evidence="1 2" key="1">
    <citation type="submission" date="2020-09" db="EMBL/GenBank/DDBJ databases">
        <title>De no assembly of potato wild relative species, Solanum commersonii.</title>
        <authorList>
            <person name="Cho K."/>
        </authorList>
    </citation>
    <scope>NUCLEOTIDE SEQUENCE [LARGE SCALE GENOMIC DNA]</scope>
    <source>
        <strain evidence="1">LZ3.2</strain>
        <tissue evidence="1">Leaf</tissue>
    </source>
</reference>
<evidence type="ECO:0000313" key="1">
    <source>
        <dbReference type="EMBL" id="KAG5613255.1"/>
    </source>
</evidence>
<sequence>MVQEKYHYKTVSNYQSVHHHNLCDCMLLRTWFHYTEESQVGSYAGDGALPILKELSAASQLIQQKNNTRRMYRQLQSILPSKLNHLDL</sequence>
<protein>
    <submittedName>
        <fullName evidence="1">Uncharacterized protein</fullName>
    </submittedName>
</protein>
<name>A0A9J5ZMB1_SOLCO</name>
<organism evidence="1 2">
    <name type="scientific">Solanum commersonii</name>
    <name type="common">Commerson's wild potato</name>
    <name type="synonym">Commerson's nightshade</name>
    <dbReference type="NCBI Taxonomy" id="4109"/>
    <lineage>
        <taxon>Eukaryota</taxon>
        <taxon>Viridiplantae</taxon>
        <taxon>Streptophyta</taxon>
        <taxon>Embryophyta</taxon>
        <taxon>Tracheophyta</taxon>
        <taxon>Spermatophyta</taxon>
        <taxon>Magnoliopsida</taxon>
        <taxon>eudicotyledons</taxon>
        <taxon>Gunneridae</taxon>
        <taxon>Pentapetalae</taxon>
        <taxon>asterids</taxon>
        <taxon>lamiids</taxon>
        <taxon>Solanales</taxon>
        <taxon>Solanaceae</taxon>
        <taxon>Solanoideae</taxon>
        <taxon>Solaneae</taxon>
        <taxon>Solanum</taxon>
    </lineage>
</organism>
<comment type="caution">
    <text evidence="1">The sequence shown here is derived from an EMBL/GenBank/DDBJ whole genome shotgun (WGS) entry which is preliminary data.</text>
</comment>
<evidence type="ECO:0000313" key="2">
    <source>
        <dbReference type="Proteomes" id="UP000824120"/>
    </source>
</evidence>
<dbReference type="Proteomes" id="UP000824120">
    <property type="component" value="Chromosome 4"/>
</dbReference>
<dbReference type="EMBL" id="JACXVP010000004">
    <property type="protein sequence ID" value="KAG5613255.1"/>
    <property type="molecule type" value="Genomic_DNA"/>
</dbReference>
<keyword evidence="2" id="KW-1185">Reference proteome</keyword>